<keyword evidence="2" id="KW-0949">S-adenosyl-L-methionine</keyword>
<dbReference type="SFLD" id="SFLDG01384">
    <property type="entry name" value="thioether_bond_formation_requi"/>
    <property type="match status" value="1"/>
</dbReference>
<dbReference type="NCBIfam" id="TIGR04148">
    <property type="entry name" value="GG_samocin_CFB"/>
    <property type="match status" value="1"/>
</dbReference>
<dbReference type="Proteomes" id="UP000095591">
    <property type="component" value="Unassembled WGS sequence"/>
</dbReference>
<accession>A0A173W012</accession>
<evidence type="ECO:0000313" key="9">
    <source>
        <dbReference type="Proteomes" id="UP000095591"/>
    </source>
</evidence>
<dbReference type="EMBL" id="CYXP01000014">
    <property type="protein sequence ID" value="CUN33119.1"/>
    <property type="molecule type" value="Genomic_DNA"/>
</dbReference>
<dbReference type="Gene3D" id="3.20.20.70">
    <property type="entry name" value="Aldolase class I"/>
    <property type="match status" value="1"/>
</dbReference>
<gene>
    <name evidence="8" type="ORF">ERS852429_04272</name>
</gene>
<dbReference type="GO" id="GO:0051536">
    <property type="term" value="F:iron-sulfur cluster binding"/>
    <property type="evidence" value="ECO:0007669"/>
    <property type="project" value="UniProtKB-KW"/>
</dbReference>
<dbReference type="InterPro" id="IPR058240">
    <property type="entry name" value="rSAM_sf"/>
</dbReference>
<dbReference type="InterPro" id="IPR013785">
    <property type="entry name" value="Aldolase_TIM"/>
</dbReference>
<keyword evidence="5" id="KW-0411">Iron-sulfur</keyword>
<evidence type="ECO:0000256" key="4">
    <source>
        <dbReference type="ARBA" id="ARBA00023004"/>
    </source>
</evidence>
<dbReference type="RefSeq" id="WP_057320026.1">
    <property type="nucleotide sequence ID" value="NZ_CAXVLJ010000017.1"/>
</dbReference>
<dbReference type="PANTHER" id="PTHR43273">
    <property type="entry name" value="ANAEROBIC SULFATASE-MATURATING ENZYME HOMOLOG ASLB-RELATED"/>
    <property type="match status" value="1"/>
</dbReference>
<evidence type="ECO:0000256" key="3">
    <source>
        <dbReference type="ARBA" id="ARBA00022723"/>
    </source>
</evidence>
<comment type="similarity">
    <text evidence="6">Belongs to the radical SAM superfamily. Anaerobic sulfatase-maturating enzyme family.</text>
</comment>
<dbReference type="InterPro" id="IPR023867">
    <property type="entry name" value="Sulphatase_maturase_rSAM"/>
</dbReference>
<keyword evidence="3" id="KW-0479">Metal-binding</keyword>
<comment type="cofactor">
    <cofactor evidence="1">
        <name>[4Fe-4S] cluster</name>
        <dbReference type="ChEBI" id="CHEBI:49883"/>
    </cofactor>
</comment>
<dbReference type="GO" id="GO:0016491">
    <property type="term" value="F:oxidoreductase activity"/>
    <property type="evidence" value="ECO:0007669"/>
    <property type="project" value="InterPro"/>
</dbReference>
<protein>
    <submittedName>
        <fullName evidence="8">Molybdenum cofactor biosynthesis protein A</fullName>
    </submittedName>
</protein>
<dbReference type="SFLD" id="SFLDG01386">
    <property type="entry name" value="main_SPASM_domain-containing"/>
    <property type="match status" value="1"/>
</dbReference>
<dbReference type="InterPro" id="IPR007197">
    <property type="entry name" value="rSAM"/>
</dbReference>
<dbReference type="PANTHER" id="PTHR43273:SF3">
    <property type="entry name" value="ANAEROBIC SULFATASE-MATURATING ENZYME HOMOLOG ASLB-RELATED"/>
    <property type="match status" value="1"/>
</dbReference>
<reference evidence="8 9" key="1">
    <citation type="submission" date="2015-09" db="EMBL/GenBank/DDBJ databases">
        <authorList>
            <consortium name="Pathogen Informatics"/>
        </authorList>
    </citation>
    <scope>NUCLEOTIDE SEQUENCE [LARGE SCALE GENOMIC DNA]</scope>
    <source>
        <strain evidence="8 9">2789STDY5608872</strain>
    </source>
</reference>
<keyword evidence="4" id="KW-0408">Iron</keyword>
<evidence type="ECO:0000256" key="5">
    <source>
        <dbReference type="ARBA" id="ARBA00023014"/>
    </source>
</evidence>
<evidence type="ECO:0000256" key="6">
    <source>
        <dbReference type="ARBA" id="ARBA00023601"/>
    </source>
</evidence>
<evidence type="ECO:0000256" key="2">
    <source>
        <dbReference type="ARBA" id="ARBA00022691"/>
    </source>
</evidence>
<dbReference type="SFLD" id="SFLDG01067">
    <property type="entry name" value="SPASM/twitch_domain_containing"/>
    <property type="match status" value="1"/>
</dbReference>
<proteinExistence type="inferred from homology"/>
<dbReference type="Pfam" id="PF04055">
    <property type="entry name" value="Radical_SAM"/>
    <property type="match status" value="1"/>
</dbReference>
<evidence type="ECO:0000313" key="8">
    <source>
        <dbReference type="EMBL" id="CUN33119.1"/>
    </source>
</evidence>
<organism evidence="8 9">
    <name type="scientific">Parabacteroides distasonis</name>
    <dbReference type="NCBI Taxonomy" id="823"/>
    <lineage>
        <taxon>Bacteria</taxon>
        <taxon>Pseudomonadati</taxon>
        <taxon>Bacteroidota</taxon>
        <taxon>Bacteroidia</taxon>
        <taxon>Bacteroidales</taxon>
        <taxon>Tannerellaceae</taxon>
        <taxon>Parabacteroides</taxon>
    </lineage>
</organism>
<dbReference type="SFLD" id="SFLDS00029">
    <property type="entry name" value="Radical_SAM"/>
    <property type="match status" value="1"/>
</dbReference>
<dbReference type="SUPFAM" id="SSF102114">
    <property type="entry name" value="Radical SAM enzymes"/>
    <property type="match status" value="1"/>
</dbReference>
<sequence length="478" mass="56278">MKSIIHSTENNNFYLYDTQRILSMLIHPELKKIHEKSTDINIDAYYLKKYSYLVNHGFFGEAKPFEFKANISENSIKENITQTKVIVFEITDYCNLKCKYCSLGDLYNFSKKESKNINIKYALNFLRYIFNVKHKKTKLTISFFGGEPLVNFPAIQQIIEEAKLLNKNKKLDLMFNMTTNATLIHKYIDFIVENNIELLISFDGNEKAHSYRTYASNNKNSFHDVLMNTDMIKLKHPSYFDKYVNFNAVLNNRNSIKGIYEFIYNRYGKIPRISQLSSDHINLNKKNIFDDIFHSRKISEKEFQKEGSDVLPIVSNRLIPFNESKKFLKHYSLNLYLSNTLYLLYDLIDSFPTGTCLPFQTRMFLNTHNNLLPCEKVSYKNFLGKVNDHVFINIPEIVQRYNSYYVHCKKVCQYCYGGRACSTCLLSLDNLDQLGVEEFVCPDFQNQKTFEDKLNRIFSYLEKCPSEFFQIINHLITE</sequence>
<feature type="domain" description="Radical SAM core" evidence="7">
    <location>
        <begin position="89"/>
        <end position="232"/>
    </location>
</feature>
<evidence type="ECO:0000259" key="7">
    <source>
        <dbReference type="Pfam" id="PF04055"/>
    </source>
</evidence>
<dbReference type="GO" id="GO:0046872">
    <property type="term" value="F:metal ion binding"/>
    <property type="evidence" value="ECO:0007669"/>
    <property type="project" value="UniProtKB-KW"/>
</dbReference>
<name>A0A173W012_PARDI</name>
<evidence type="ECO:0000256" key="1">
    <source>
        <dbReference type="ARBA" id="ARBA00001966"/>
    </source>
</evidence>
<dbReference type="AlphaFoldDB" id="A0A173W012"/>
<dbReference type="InterPro" id="IPR026407">
    <property type="entry name" value="SAM_GG-Bacter"/>
</dbReference>